<dbReference type="GO" id="GO:0007157">
    <property type="term" value="P:heterophilic cell-cell adhesion via plasma membrane cell adhesion molecules"/>
    <property type="evidence" value="ECO:0007669"/>
    <property type="project" value="TreeGrafter"/>
</dbReference>
<dbReference type="RefSeq" id="XP_030643470.1">
    <property type="nucleotide sequence ID" value="XM_030787610.1"/>
</dbReference>
<dbReference type="GO" id="GO:0005912">
    <property type="term" value="C:adherens junction"/>
    <property type="evidence" value="ECO:0007669"/>
    <property type="project" value="TreeGrafter"/>
</dbReference>
<evidence type="ECO:0000256" key="8">
    <source>
        <dbReference type="ARBA" id="ARBA00023136"/>
    </source>
</evidence>
<dbReference type="PANTHER" id="PTHR23277">
    <property type="entry name" value="NECTIN-RELATED"/>
    <property type="match status" value="1"/>
</dbReference>
<evidence type="ECO:0000256" key="4">
    <source>
        <dbReference type="ARBA" id="ARBA00022729"/>
    </source>
</evidence>
<accession>A0A6J2WDB7</accession>
<keyword evidence="4" id="KW-0732">Signal</keyword>
<dbReference type="Pfam" id="PF08205">
    <property type="entry name" value="C2-set_2"/>
    <property type="match status" value="1"/>
</dbReference>
<evidence type="ECO:0000256" key="7">
    <source>
        <dbReference type="ARBA" id="ARBA00022989"/>
    </source>
</evidence>
<dbReference type="Pfam" id="PF07686">
    <property type="entry name" value="V-set"/>
    <property type="match status" value="1"/>
</dbReference>
<sequence>MTSVVLAPGIGRLQSTLQFKNNSGSCSTGHTVAKEDESAQVISRDETVAAGENANLLCQLTGSSESELLSSITWQRKTVKDTKKQIFASISPDGKITIFNGYLLFERVIFIGNTTECNGSIQIRRVGVMDEGAYTCIFTMYPDGTYEKTINLMVTEHPLVTVFVEVTPVVGESEEVMASCTAAGARPPANISWHLGSFSDSMKIVTNSTVHSNGTYTNTSHLIGVPSRHANQQQVQCVVSHITGDQTVNYTIHIHYPPESVKIIPVEHTTQGREFRCDVEANPKPSFTWIRENHGPPAGAQEDRLTLPSLNPDLNGLYICKASNQHGEASGSVYVYVKTPKTAVICLVLFSLIILIGLMCWCWIMSKK</sequence>
<dbReference type="SMART" id="SM00408">
    <property type="entry name" value="IGc2"/>
    <property type="match status" value="1"/>
</dbReference>
<keyword evidence="13" id="KW-1185">Reference proteome</keyword>
<dbReference type="OrthoDB" id="10006996at2759"/>
<evidence type="ECO:0000259" key="12">
    <source>
        <dbReference type="PROSITE" id="PS50835"/>
    </source>
</evidence>
<keyword evidence="10" id="KW-0325">Glycoprotein</keyword>
<evidence type="ECO:0000256" key="5">
    <source>
        <dbReference type="ARBA" id="ARBA00022737"/>
    </source>
</evidence>
<dbReference type="InterPro" id="IPR013162">
    <property type="entry name" value="CD80_C2-set"/>
</dbReference>
<evidence type="ECO:0000256" key="11">
    <source>
        <dbReference type="SAM" id="Phobius"/>
    </source>
</evidence>
<dbReference type="GO" id="GO:0007156">
    <property type="term" value="P:homophilic cell adhesion via plasma membrane adhesion molecules"/>
    <property type="evidence" value="ECO:0007669"/>
    <property type="project" value="TreeGrafter"/>
</dbReference>
<comment type="similarity">
    <text evidence="2">Belongs to the nectin family.</text>
</comment>
<dbReference type="SUPFAM" id="SSF48726">
    <property type="entry name" value="Immunoglobulin"/>
    <property type="match status" value="3"/>
</dbReference>
<dbReference type="InterPro" id="IPR013783">
    <property type="entry name" value="Ig-like_fold"/>
</dbReference>
<dbReference type="InterPro" id="IPR036179">
    <property type="entry name" value="Ig-like_dom_sf"/>
</dbReference>
<dbReference type="InterPro" id="IPR003599">
    <property type="entry name" value="Ig_sub"/>
</dbReference>
<dbReference type="InterPro" id="IPR003598">
    <property type="entry name" value="Ig_sub2"/>
</dbReference>
<dbReference type="InterPro" id="IPR013106">
    <property type="entry name" value="Ig_V-set"/>
</dbReference>
<dbReference type="SMART" id="SM00409">
    <property type="entry name" value="IG"/>
    <property type="match status" value="2"/>
</dbReference>
<dbReference type="PANTHER" id="PTHR23277:SF106">
    <property type="entry name" value="NECTIN-1 ISOFORM X1-RELATED"/>
    <property type="match status" value="1"/>
</dbReference>
<evidence type="ECO:0000256" key="1">
    <source>
        <dbReference type="ARBA" id="ARBA00004167"/>
    </source>
</evidence>
<dbReference type="Gene3D" id="2.60.40.10">
    <property type="entry name" value="Immunoglobulins"/>
    <property type="match status" value="3"/>
</dbReference>
<evidence type="ECO:0000256" key="3">
    <source>
        <dbReference type="ARBA" id="ARBA00022692"/>
    </source>
</evidence>
<keyword evidence="3 11" id="KW-0812">Transmembrane</keyword>
<dbReference type="InterPro" id="IPR007110">
    <property type="entry name" value="Ig-like_dom"/>
</dbReference>
<gene>
    <name evidence="14" type="primary">LOC115823549</name>
</gene>
<dbReference type="InterPro" id="IPR051427">
    <property type="entry name" value="Nectin/Nectin-like"/>
</dbReference>
<evidence type="ECO:0000256" key="10">
    <source>
        <dbReference type="ARBA" id="ARBA00023180"/>
    </source>
</evidence>
<proteinExistence type="inferred from homology"/>
<comment type="subcellular location">
    <subcellularLocation>
        <location evidence="1">Membrane</location>
        <topology evidence="1">Single-pass membrane protein</topology>
    </subcellularLocation>
</comment>
<feature type="domain" description="Ig-like" evidence="12">
    <location>
        <begin position="158"/>
        <end position="249"/>
    </location>
</feature>
<evidence type="ECO:0000256" key="2">
    <source>
        <dbReference type="ARBA" id="ARBA00007810"/>
    </source>
</evidence>
<keyword evidence="9" id="KW-1015">Disulfide bond</keyword>
<dbReference type="InParanoid" id="A0A6J2WDB7"/>
<dbReference type="Proteomes" id="UP000504632">
    <property type="component" value="Chromosome 10"/>
</dbReference>
<reference evidence="14" key="1">
    <citation type="submission" date="2025-08" db="UniProtKB">
        <authorList>
            <consortium name="RefSeq"/>
        </authorList>
    </citation>
    <scope>IDENTIFICATION</scope>
</reference>
<evidence type="ECO:0000313" key="14">
    <source>
        <dbReference type="RefSeq" id="XP_030643470.1"/>
    </source>
</evidence>
<dbReference type="GO" id="GO:0016020">
    <property type="term" value="C:membrane"/>
    <property type="evidence" value="ECO:0007669"/>
    <property type="project" value="UniProtKB-SubCell"/>
</dbReference>
<keyword evidence="8 11" id="KW-0472">Membrane</keyword>
<name>A0A6J2WDB7_CHACN</name>
<feature type="transmembrane region" description="Helical" evidence="11">
    <location>
        <begin position="342"/>
        <end position="364"/>
    </location>
</feature>
<dbReference type="AlphaFoldDB" id="A0A6J2WDB7"/>
<keyword evidence="6" id="KW-0130">Cell adhesion</keyword>
<dbReference type="GeneID" id="115823549"/>
<evidence type="ECO:0000313" key="13">
    <source>
        <dbReference type="Proteomes" id="UP000504632"/>
    </source>
</evidence>
<protein>
    <submittedName>
        <fullName evidence="14">Nectin-1-like</fullName>
    </submittedName>
</protein>
<dbReference type="Pfam" id="PF13927">
    <property type="entry name" value="Ig_3"/>
    <property type="match status" value="1"/>
</dbReference>
<evidence type="ECO:0000256" key="9">
    <source>
        <dbReference type="ARBA" id="ARBA00023157"/>
    </source>
</evidence>
<dbReference type="PROSITE" id="PS50835">
    <property type="entry name" value="IG_LIKE"/>
    <property type="match status" value="3"/>
</dbReference>
<feature type="domain" description="Ig-like" evidence="12">
    <location>
        <begin position="258"/>
        <end position="336"/>
    </location>
</feature>
<keyword evidence="5" id="KW-0677">Repeat</keyword>
<organism evidence="13 14">
    <name type="scientific">Chanos chanos</name>
    <name type="common">Milkfish</name>
    <name type="synonym">Mugil chanos</name>
    <dbReference type="NCBI Taxonomy" id="29144"/>
    <lineage>
        <taxon>Eukaryota</taxon>
        <taxon>Metazoa</taxon>
        <taxon>Chordata</taxon>
        <taxon>Craniata</taxon>
        <taxon>Vertebrata</taxon>
        <taxon>Euteleostomi</taxon>
        <taxon>Actinopterygii</taxon>
        <taxon>Neopterygii</taxon>
        <taxon>Teleostei</taxon>
        <taxon>Ostariophysi</taxon>
        <taxon>Gonorynchiformes</taxon>
        <taxon>Chanidae</taxon>
        <taxon>Chanos</taxon>
    </lineage>
</organism>
<feature type="domain" description="Ig-like" evidence="12">
    <location>
        <begin position="37"/>
        <end position="151"/>
    </location>
</feature>
<keyword evidence="7 11" id="KW-1133">Transmembrane helix</keyword>
<evidence type="ECO:0000256" key="6">
    <source>
        <dbReference type="ARBA" id="ARBA00022889"/>
    </source>
</evidence>